<feature type="compositionally biased region" description="Basic and acidic residues" evidence="9">
    <location>
        <begin position="14"/>
        <end position="24"/>
    </location>
</feature>
<comment type="caution">
    <text evidence="10">The sequence shown here is derived from an EMBL/GenBank/DDBJ whole genome shotgun (WGS) entry which is preliminary data.</text>
</comment>
<dbReference type="AlphaFoldDB" id="A0A9W9LXY9"/>
<evidence type="ECO:0000256" key="8">
    <source>
        <dbReference type="PROSITE-ProRule" id="PRU00221"/>
    </source>
</evidence>
<evidence type="ECO:0000256" key="4">
    <source>
        <dbReference type="ARBA" id="ARBA00022574"/>
    </source>
</evidence>
<gene>
    <name evidence="10" type="ORF">N7492_003982</name>
</gene>
<evidence type="ECO:0000256" key="7">
    <source>
        <dbReference type="ARBA" id="ARBA00023242"/>
    </source>
</evidence>
<evidence type="ECO:0000256" key="2">
    <source>
        <dbReference type="ARBA" id="ARBA00022517"/>
    </source>
</evidence>
<evidence type="ECO:0008006" key="12">
    <source>
        <dbReference type="Google" id="ProtNLM"/>
    </source>
</evidence>
<dbReference type="PROSITE" id="PS50294">
    <property type="entry name" value="WD_REPEATS_REGION"/>
    <property type="match status" value="1"/>
</dbReference>
<evidence type="ECO:0000256" key="9">
    <source>
        <dbReference type="SAM" id="MobiDB-lite"/>
    </source>
</evidence>
<evidence type="ECO:0000256" key="1">
    <source>
        <dbReference type="ARBA" id="ARBA00004604"/>
    </source>
</evidence>
<dbReference type="SUPFAM" id="SSF82171">
    <property type="entry name" value="DPP6 N-terminal domain-like"/>
    <property type="match status" value="1"/>
</dbReference>
<dbReference type="SMART" id="SM00320">
    <property type="entry name" value="WD40"/>
    <property type="match status" value="1"/>
</dbReference>
<dbReference type="OrthoDB" id="4096at2759"/>
<dbReference type="GO" id="GO:0003723">
    <property type="term" value="F:RNA binding"/>
    <property type="evidence" value="ECO:0007669"/>
    <property type="project" value="InterPro"/>
</dbReference>
<keyword evidence="11" id="KW-1185">Reference proteome</keyword>
<keyword evidence="3" id="KW-0698">rRNA processing</keyword>
<dbReference type="Proteomes" id="UP001146351">
    <property type="component" value="Unassembled WGS sequence"/>
</dbReference>
<dbReference type="InterPro" id="IPR053826">
    <property type="entry name" value="WDR75"/>
</dbReference>
<evidence type="ECO:0000256" key="5">
    <source>
        <dbReference type="ARBA" id="ARBA00022737"/>
    </source>
</evidence>
<evidence type="ECO:0000313" key="10">
    <source>
        <dbReference type="EMBL" id="KAJ5180772.1"/>
    </source>
</evidence>
<comment type="subcellular location">
    <subcellularLocation>
        <location evidence="1">Nucleus</location>
        <location evidence="1">Nucleolus</location>
    </subcellularLocation>
</comment>
<feature type="repeat" description="WD" evidence="8">
    <location>
        <begin position="321"/>
        <end position="362"/>
    </location>
</feature>
<feature type="region of interest" description="Disordered" evidence="9">
    <location>
        <begin position="1"/>
        <end position="42"/>
    </location>
</feature>
<protein>
    <recommendedName>
        <fullName evidence="12">WD40 repeat-like protein</fullName>
    </recommendedName>
</protein>
<reference evidence="10" key="2">
    <citation type="journal article" date="2023" name="IMA Fungus">
        <title>Comparative genomic study of the Penicillium genus elucidates a diverse pangenome and 15 lateral gene transfer events.</title>
        <authorList>
            <person name="Petersen C."/>
            <person name="Sorensen T."/>
            <person name="Nielsen M.R."/>
            <person name="Sondergaard T.E."/>
            <person name="Sorensen J.L."/>
            <person name="Fitzpatrick D.A."/>
            <person name="Frisvad J.C."/>
            <person name="Nielsen K.L."/>
        </authorList>
    </citation>
    <scope>NUCLEOTIDE SEQUENCE</scope>
    <source>
        <strain evidence="10">IBT 21917</strain>
    </source>
</reference>
<keyword evidence="6" id="KW-0804">Transcription</keyword>
<dbReference type="GO" id="GO:2000234">
    <property type="term" value="P:positive regulation of rRNA processing"/>
    <property type="evidence" value="ECO:0007669"/>
    <property type="project" value="TreeGrafter"/>
</dbReference>
<keyword evidence="4 8" id="KW-0853">WD repeat</keyword>
<accession>A0A9W9LXY9</accession>
<dbReference type="PROSITE" id="PS50082">
    <property type="entry name" value="WD_REPEATS_2"/>
    <property type="match status" value="1"/>
</dbReference>
<keyword evidence="7" id="KW-0539">Nucleus</keyword>
<reference evidence="10" key="1">
    <citation type="submission" date="2022-11" db="EMBL/GenBank/DDBJ databases">
        <authorList>
            <person name="Petersen C."/>
        </authorList>
    </citation>
    <scope>NUCLEOTIDE SEQUENCE</scope>
    <source>
        <strain evidence="10">IBT 21917</strain>
    </source>
</reference>
<dbReference type="GO" id="GO:0006364">
    <property type="term" value="P:rRNA processing"/>
    <property type="evidence" value="ECO:0007669"/>
    <property type="project" value="UniProtKB-KW"/>
</dbReference>
<evidence type="ECO:0000256" key="6">
    <source>
        <dbReference type="ARBA" id="ARBA00023163"/>
    </source>
</evidence>
<organism evidence="10 11">
    <name type="scientific">Penicillium capsulatum</name>
    <dbReference type="NCBI Taxonomy" id="69766"/>
    <lineage>
        <taxon>Eukaryota</taxon>
        <taxon>Fungi</taxon>
        <taxon>Dikarya</taxon>
        <taxon>Ascomycota</taxon>
        <taxon>Pezizomycotina</taxon>
        <taxon>Eurotiomycetes</taxon>
        <taxon>Eurotiomycetidae</taxon>
        <taxon>Eurotiales</taxon>
        <taxon>Aspergillaceae</taxon>
        <taxon>Penicillium</taxon>
    </lineage>
</organism>
<dbReference type="Gene3D" id="2.130.10.10">
    <property type="entry name" value="YVTN repeat-like/Quinoprotein amine dehydrogenase"/>
    <property type="match status" value="2"/>
</dbReference>
<dbReference type="InterPro" id="IPR015943">
    <property type="entry name" value="WD40/YVTN_repeat-like_dom_sf"/>
</dbReference>
<keyword evidence="2" id="KW-0690">Ribosome biogenesis</keyword>
<dbReference type="GO" id="GO:0032040">
    <property type="term" value="C:small-subunit processome"/>
    <property type="evidence" value="ECO:0007669"/>
    <property type="project" value="InterPro"/>
</dbReference>
<keyword evidence="5" id="KW-0677">Repeat</keyword>
<dbReference type="GO" id="GO:0045943">
    <property type="term" value="P:positive regulation of transcription by RNA polymerase I"/>
    <property type="evidence" value="ECO:0007669"/>
    <property type="project" value="InterPro"/>
</dbReference>
<name>A0A9W9LXY9_9EURO</name>
<dbReference type="InterPro" id="IPR036322">
    <property type="entry name" value="WD40_repeat_dom_sf"/>
</dbReference>
<dbReference type="EMBL" id="JAPQKO010000002">
    <property type="protein sequence ID" value="KAJ5180772.1"/>
    <property type="molecule type" value="Genomic_DNA"/>
</dbReference>
<evidence type="ECO:0000256" key="3">
    <source>
        <dbReference type="ARBA" id="ARBA00022552"/>
    </source>
</evidence>
<dbReference type="PANTHER" id="PTHR44215:SF1">
    <property type="entry name" value="WD REPEAT-CONTAINING PROTEIN 75"/>
    <property type="match status" value="1"/>
</dbReference>
<evidence type="ECO:0000313" key="11">
    <source>
        <dbReference type="Proteomes" id="UP001146351"/>
    </source>
</evidence>
<dbReference type="PANTHER" id="PTHR44215">
    <property type="entry name" value="WD REPEAT-CONTAINING PROTEIN 75"/>
    <property type="match status" value="1"/>
</dbReference>
<proteinExistence type="predicted"/>
<dbReference type="InterPro" id="IPR001680">
    <property type="entry name" value="WD40_rpt"/>
</dbReference>
<dbReference type="SUPFAM" id="SSF50978">
    <property type="entry name" value="WD40 repeat-like"/>
    <property type="match status" value="1"/>
</dbReference>
<dbReference type="Pfam" id="PF23869">
    <property type="entry name" value="Beta-prop_WDR75_1st"/>
    <property type="match status" value="1"/>
</dbReference>
<sequence>MAGPQSPRHQKRSRASDAAEKASRPSDGPVKRRRTSDTKIVPKTKVVNPSTTAGKEVSKMVPPIQEVGKQIAAPWSFSRPVCGRYSNLDPIITPDEAYLFVGLDSAVQVFATSTSRLLRSLQLEAGQKVIGYKLCPINSEVLYIFTPNLVTKWDWDSGKRLARWGTDLPTVAVDVPFVQSESQLASYSIHIQGDGKRQISVSALGSKKSPSTAILHTSSAINAIQAAHEGRVILASDGSHLFLGTTTGLELGKPESIRFTWREAVLPVPVSCFHLRESPAKGSDAVDLAVGEQSGSVKLYHDLVNTLFGRNAEKKSAPRKLHWHRSTVSTVRWSKDGNYLLTGGQESVIVLWQLDTGRKQFLPHLSSPVANIVISPNGTSYVVKLTDNSVMVLSARELVPFANVTGLQLGTDGSKEPSSRKSLNATATLHPQHPEWLLVAVPASHQSNEHAPQHQSSAVLQTFDIRANYHISRQALARTNTTVLNVGPEGSSILPPDVQHMDIAQDGKWLATVDTWSPNPQDVEALARASSKDKAASPRPEVFLKFWKWSASNNTWGLVTRIDAPHFNDTDHSNVIGLAARMNSHEFSTLGSDAFIRFWCPTTKYRSGLKSDPAEQHQDTWKCRSAVDLTGCLDDTSKPLKDACMSFSEDGSVLAVCLPSGSGANEGLVLLIDARNGTIHYRRTGVFHGNPSSARFLGRYLIVASTGSVATWDTVDDVVKPIQLSQVVDSSSAPLIAVNPRTQSVAITVAAPNESSRKKSRAKKVQVQIYDVPSFTVVFKETLPSQPLALLADVYAGDYIILDATASVQRLGCLDKASQKSLQPREVTSHLNSGLASIFRGHESAPAALAENDAAAPDTKGLASVFGETPSFSLPALGVLFRNVVQTLGSS</sequence>